<dbReference type="EC" id="3.6.1.-" evidence="10"/>
<dbReference type="InterPro" id="IPR030378">
    <property type="entry name" value="G_CP_dom"/>
</dbReference>
<proteinExistence type="inferred from homology"/>
<evidence type="ECO:0000256" key="6">
    <source>
        <dbReference type="ARBA" id="ARBA00022801"/>
    </source>
</evidence>
<dbReference type="Proteomes" id="UP000661691">
    <property type="component" value="Unassembled WGS sequence"/>
</dbReference>
<sequence>MGRVLIEHKHTYRVATESGEILAHLSGKFRYEIEAREQYPAVGDWVALSIQETEAKGVIQFVLPRTSQFTRKSPGSRHEMQVVAANVDTIFLVLALNQDFNLKRLERYLVITWESGATPVVILNKSDLCSDIEQKKSEVESVALGVPIHFVSAADHTGLSELSTYLKPGATVALLGSSGVGKSTLTNALLERDHQQTQAIREQDGKGKHTTTHRELIPLPQGSCLIDTPGMRELQLWDGSSGIQETFEDIERLASNCQFTDCRHVQEPGCAIQTAIAENTLQPERLASYLKLQRELAYLARRENKQLQSRERETWKKRTKTYRNQMKHRKR</sequence>
<dbReference type="GO" id="GO:0005525">
    <property type="term" value="F:GTP binding"/>
    <property type="evidence" value="ECO:0007669"/>
    <property type="project" value="UniProtKB-UniRule"/>
</dbReference>
<feature type="binding site" evidence="10">
    <location>
        <position position="257"/>
    </location>
    <ligand>
        <name>Zn(2+)</name>
        <dbReference type="ChEBI" id="CHEBI:29105"/>
    </ligand>
</feature>
<evidence type="ECO:0000259" key="13">
    <source>
        <dbReference type="PROSITE" id="PS51721"/>
    </source>
</evidence>
<keyword evidence="7 10" id="KW-0862">Zinc</keyword>
<keyword evidence="4 10" id="KW-0699">rRNA-binding</keyword>
<dbReference type="Gene3D" id="1.10.40.50">
    <property type="entry name" value="Probable gtpase engc, domain 3"/>
    <property type="match status" value="1"/>
</dbReference>
<dbReference type="EMBL" id="JACXAH010000003">
    <property type="protein sequence ID" value="MBD1371341.1"/>
    <property type="molecule type" value="Genomic_DNA"/>
</dbReference>
<organism evidence="14 15">
    <name type="scientific">Polycladospora coralii</name>
    <dbReference type="NCBI Taxonomy" id="2771432"/>
    <lineage>
        <taxon>Bacteria</taxon>
        <taxon>Bacillati</taxon>
        <taxon>Bacillota</taxon>
        <taxon>Bacilli</taxon>
        <taxon>Bacillales</taxon>
        <taxon>Thermoactinomycetaceae</taxon>
        <taxon>Polycladospora</taxon>
    </lineage>
</organism>
<dbReference type="Gene3D" id="3.40.50.300">
    <property type="entry name" value="P-loop containing nucleotide triphosphate hydrolases"/>
    <property type="match status" value="1"/>
</dbReference>
<evidence type="ECO:0000313" key="15">
    <source>
        <dbReference type="Proteomes" id="UP000661691"/>
    </source>
</evidence>
<feature type="binding site" evidence="10">
    <location>
        <position position="262"/>
    </location>
    <ligand>
        <name>Zn(2+)</name>
        <dbReference type="ChEBI" id="CHEBI:29105"/>
    </ligand>
</feature>
<evidence type="ECO:0000256" key="3">
    <source>
        <dbReference type="ARBA" id="ARBA00022723"/>
    </source>
</evidence>
<dbReference type="GO" id="GO:0046872">
    <property type="term" value="F:metal ion binding"/>
    <property type="evidence" value="ECO:0007669"/>
    <property type="project" value="UniProtKB-KW"/>
</dbReference>
<feature type="compositionally biased region" description="Basic residues" evidence="11">
    <location>
        <begin position="317"/>
        <end position="331"/>
    </location>
</feature>
<dbReference type="InterPro" id="IPR010914">
    <property type="entry name" value="RsgA_GTPase_dom"/>
</dbReference>
<comment type="subunit">
    <text evidence="10">Monomer. Associates with 30S ribosomal subunit, binds 16S rRNA.</text>
</comment>
<feature type="binding site" evidence="10">
    <location>
        <position position="264"/>
    </location>
    <ligand>
        <name>Zn(2+)</name>
        <dbReference type="ChEBI" id="CHEBI:29105"/>
    </ligand>
</feature>
<feature type="binding site" evidence="10">
    <location>
        <begin position="124"/>
        <end position="127"/>
    </location>
    <ligand>
        <name>GTP</name>
        <dbReference type="ChEBI" id="CHEBI:37565"/>
    </ligand>
</feature>
<dbReference type="AlphaFoldDB" id="A0A926RWB9"/>
<feature type="domain" description="EngC GTPase" evidence="12">
    <location>
        <begin position="85"/>
        <end position="232"/>
    </location>
</feature>
<dbReference type="HAMAP" id="MF_01820">
    <property type="entry name" value="GTPase_RsgA"/>
    <property type="match status" value="1"/>
</dbReference>
<evidence type="ECO:0000259" key="12">
    <source>
        <dbReference type="PROSITE" id="PS50936"/>
    </source>
</evidence>
<feature type="binding site" evidence="10">
    <location>
        <position position="270"/>
    </location>
    <ligand>
        <name>Zn(2+)</name>
        <dbReference type="ChEBI" id="CHEBI:29105"/>
    </ligand>
</feature>
<dbReference type="Gene3D" id="2.40.50.140">
    <property type="entry name" value="Nucleic acid-binding proteins"/>
    <property type="match status" value="1"/>
</dbReference>
<dbReference type="CDD" id="cd01854">
    <property type="entry name" value="YjeQ_EngC"/>
    <property type="match status" value="1"/>
</dbReference>
<evidence type="ECO:0000256" key="10">
    <source>
        <dbReference type="HAMAP-Rule" id="MF_01820"/>
    </source>
</evidence>
<dbReference type="PROSITE" id="PS51721">
    <property type="entry name" value="G_CP"/>
    <property type="match status" value="1"/>
</dbReference>
<dbReference type="GO" id="GO:0003924">
    <property type="term" value="F:GTPase activity"/>
    <property type="evidence" value="ECO:0007669"/>
    <property type="project" value="UniProtKB-UniRule"/>
</dbReference>
<evidence type="ECO:0000256" key="4">
    <source>
        <dbReference type="ARBA" id="ARBA00022730"/>
    </source>
</evidence>
<gene>
    <name evidence="10 14" type="primary">rsgA</name>
    <name evidence="14" type="ORF">IC620_03100</name>
</gene>
<feature type="domain" description="CP-type G" evidence="13">
    <location>
        <begin position="77"/>
        <end position="234"/>
    </location>
</feature>
<evidence type="ECO:0000256" key="5">
    <source>
        <dbReference type="ARBA" id="ARBA00022741"/>
    </source>
</evidence>
<name>A0A926RWB9_9BACL</name>
<dbReference type="GO" id="GO:0005737">
    <property type="term" value="C:cytoplasm"/>
    <property type="evidence" value="ECO:0007669"/>
    <property type="project" value="UniProtKB-SubCell"/>
</dbReference>
<evidence type="ECO:0000256" key="2">
    <source>
        <dbReference type="ARBA" id="ARBA00022517"/>
    </source>
</evidence>
<keyword evidence="1 10" id="KW-0963">Cytoplasm</keyword>
<comment type="subcellular location">
    <subcellularLocation>
        <location evidence="10">Cytoplasm</location>
    </subcellularLocation>
</comment>
<keyword evidence="6 10" id="KW-0378">Hydrolase</keyword>
<comment type="cofactor">
    <cofactor evidence="10">
        <name>Zn(2+)</name>
        <dbReference type="ChEBI" id="CHEBI:29105"/>
    </cofactor>
    <text evidence="10">Binds 1 zinc ion per subunit.</text>
</comment>
<dbReference type="PANTHER" id="PTHR32120">
    <property type="entry name" value="SMALL RIBOSOMAL SUBUNIT BIOGENESIS GTPASE RSGA"/>
    <property type="match status" value="1"/>
</dbReference>
<comment type="similarity">
    <text evidence="10">Belongs to the TRAFAC class YlqF/YawG GTPase family. RsgA subfamily.</text>
</comment>
<keyword evidence="5 10" id="KW-0547">Nucleotide-binding</keyword>
<evidence type="ECO:0000256" key="1">
    <source>
        <dbReference type="ARBA" id="ARBA00022490"/>
    </source>
</evidence>
<feature type="binding site" evidence="10">
    <location>
        <begin position="176"/>
        <end position="184"/>
    </location>
    <ligand>
        <name>GTP</name>
        <dbReference type="ChEBI" id="CHEBI:37565"/>
    </ligand>
</feature>
<dbReference type="PANTHER" id="PTHR32120:SF10">
    <property type="entry name" value="SMALL RIBOSOMAL SUBUNIT BIOGENESIS GTPASE RSGA"/>
    <property type="match status" value="1"/>
</dbReference>
<comment type="caution">
    <text evidence="14">The sequence shown here is derived from an EMBL/GenBank/DDBJ whole genome shotgun (WGS) entry which is preliminary data.</text>
</comment>
<dbReference type="SUPFAM" id="SSF50249">
    <property type="entry name" value="Nucleic acid-binding proteins"/>
    <property type="match status" value="1"/>
</dbReference>
<dbReference type="NCBIfam" id="TIGR00157">
    <property type="entry name" value="ribosome small subunit-dependent GTPase A"/>
    <property type="match status" value="1"/>
</dbReference>
<evidence type="ECO:0000256" key="8">
    <source>
        <dbReference type="ARBA" id="ARBA00022884"/>
    </source>
</evidence>
<keyword evidence="9 10" id="KW-0342">GTP-binding</keyword>
<dbReference type="InterPro" id="IPR012340">
    <property type="entry name" value="NA-bd_OB-fold"/>
</dbReference>
<dbReference type="GO" id="GO:0019843">
    <property type="term" value="F:rRNA binding"/>
    <property type="evidence" value="ECO:0007669"/>
    <property type="project" value="UniProtKB-KW"/>
</dbReference>
<keyword evidence="2 10" id="KW-0690">Ribosome biogenesis</keyword>
<dbReference type="InterPro" id="IPR004881">
    <property type="entry name" value="Ribosome_biogen_GTPase_RsgA"/>
</dbReference>
<feature type="region of interest" description="Disordered" evidence="11">
    <location>
        <begin position="309"/>
        <end position="331"/>
    </location>
</feature>
<comment type="function">
    <text evidence="10">One of several proteins that assist in the late maturation steps of the functional core of the 30S ribosomal subunit. Helps release RbfA from mature subunits. May play a role in the assembly of ribosomal proteins into the subunit. Circularly permuted GTPase that catalyzes slow GTP hydrolysis, GTPase activity is stimulated by the 30S ribosomal subunit.</text>
</comment>
<dbReference type="PROSITE" id="PS50936">
    <property type="entry name" value="ENGC_GTPASE"/>
    <property type="match status" value="1"/>
</dbReference>
<evidence type="ECO:0000256" key="7">
    <source>
        <dbReference type="ARBA" id="ARBA00022833"/>
    </source>
</evidence>
<protein>
    <recommendedName>
        <fullName evidence="10">Small ribosomal subunit biogenesis GTPase RsgA</fullName>
        <ecNumber evidence="10">3.6.1.-</ecNumber>
    </recommendedName>
</protein>
<evidence type="ECO:0000256" key="11">
    <source>
        <dbReference type="SAM" id="MobiDB-lite"/>
    </source>
</evidence>
<evidence type="ECO:0000313" key="14">
    <source>
        <dbReference type="EMBL" id="MBD1371341.1"/>
    </source>
</evidence>
<keyword evidence="15" id="KW-1185">Reference proteome</keyword>
<dbReference type="InterPro" id="IPR027417">
    <property type="entry name" value="P-loop_NTPase"/>
</dbReference>
<dbReference type="Pfam" id="PF03193">
    <property type="entry name" value="RsgA_GTPase"/>
    <property type="match status" value="1"/>
</dbReference>
<dbReference type="SUPFAM" id="SSF52540">
    <property type="entry name" value="P-loop containing nucleoside triphosphate hydrolases"/>
    <property type="match status" value="1"/>
</dbReference>
<accession>A0A926RWB9</accession>
<dbReference type="GO" id="GO:0042274">
    <property type="term" value="P:ribosomal small subunit biogenesis"/>
    <property type="evidence" value="ECO:0007669"/>
    <property type="project" value="UniProtKB-UniRule"/>
</dbReference>
<reference evidence="14" key="1">
    <citation type="submission" date="2020-09" db="EMBL/GenBank/DDBJ databases">
        <title>A novel bacterium of genus Hazenella, isolated from South China Sea.</title>
        <authorList>
            <person name="Huang H."/>
            <person name="Mo K."/>
            <person name="Hu Y."/>
        </authorList>
    </citation>
    <scope>NUCLEOTIDE SEQUENCE</scope>
    <source>
        <strain evidence="14">IB182357</strain>
    </source>
</reference>
<evidence type="ECO:0000256" key="9">
    <source>
        <dbReference type="ARBA" id="ARBA00023134"/>
    </source>
</evidence>
<keyword evidence="8 10" id="KW-0694">RNA-binding</keyword>
<keyword evidence="3 10" id="KW-0479">Metal-binding</keyword>